<keyword evidence="11 16" id="KW-0067">ATP-binding</keyword>
<evidence type="ECO:0000256" key="16">
    <source>
        <dbReference type="HAMAP-Rule" id="MF_01274"/>
    </source>
</evidence>
<dbReference type="eggNOG" id="COG1521">
    <property type="taxonomic scope" value="Bacteria"/>
</dbReference>
<dbReference type="InterPro" id="IPR004619">
    <property type="entry name" value="Type_III_PanK"/>
</dbReference>
<evidence type="ECO:0000256" key="5">
    <source>
        <dbReference type="ARBA" id="ARBA00011738"/>
    </source>
</evidence>
<gene>
    <name evidence="16 17" type="primary">coaX</name>
    <name evidence="17" type="ORF">DESHY_40237</name>
</gene>
<keyword evidence="12 16" id="KW-0630">Potassium</keyword>
<comment type="subunit">
    <text evidence="5 16">Homodimer.</text>
</comment>
<evidence type="ECO:0000313" key="17">
    <source>
        <dbReference type="EMBL" id="CCO08687.1"/>
    </source>
</evidence>
<evidence type="ECO:0000256" key="7">
    <source>
        <dbReference type="ARBA" id="ARBA00022490"/>
    </source>
</evidence>
<keyword evidence="9 16" id="KW-0547">Nucleotide-binding</keyword>
<comment type="function">
    <text evidence="16">Catalyzes the phosphorylation of pantothenate (Pan), the first step in CoA biosynthesis.</text>
</comment>
<dbReference type="PANTHER" id="PTHR34265">
    <property type="entry name" value="TYPE III PANTOTHENATE KINASE"/>
    <property type="match status" value="1"/>
</dbReference>
<evidence type="ECO:0000256" key="1">
    <source>
        <dbReference type="ARBA" id="ARBA00001206"/>
    </source>
</evidence>
<protein>
    <recommendedName>
        <fullName evidence="15 16">Type III pantothenate kinase</fullName>
        <ecNumber evidence="6 16">2.7.1.33</ecNumber>
    </recommendedName>
    <alternativeName>
        <fullName evidence="16">PanK-III</fullName>
    </alternativeName>
    <alternativeName>
        <fullName evidence="16">Pantothenic acid kinase</fullName>
    </alternativeName>
</protein>
<sequence length="269" mass="28680">MKSLILAIDIGNTNIVFGVFQNKNLIAHWRLSTDRNRTADEYGVLLKELYSLSHINMQGVEGVIISSVVPPINSTIESMVKKYFSLQPVLVGPGIKTGISVKTENPREVGADRIVNAVAAYSLYGGPLIIVDFGTATTFCCVTARGEYLGGAIAPGIGISTEALFARAAKLPRVELIKPAGVIGKNTVTAMQSGIIFGFAGQVEFMVKKMKQELGGEARVIATGGLAEIIARETTVIDKVNPFLTLTGLRILYDRNQPQGDAGGPALCK</sequence>
<dbReference type="EMBL" id="CAOS01000011">
    <property type="protein sequence ID" value="CCO08687.1"/>
    <property type="molecule type" value="Genomic_DNA"/>
</dbReference>
<feature type="active site" description="Proton acceptor" evidence="16">
    <location>
        <position position="112"/>
    </location>
</feature>
<keyword evidence="16" id="KW-0479">Metal-binding</keyword>
<keyword evidence="7 16" id="KW-0963">Cytoplasm</keyword>
<dbReference type="InterPro" id="IPR043129">
    <property type="entry name" value="ATPase_NBD"/>
</dbReference>
<dbReference type="NCBIfam" id="TIGR00671">
    <property type="entry name" value="baf"/>
    <property type="match status" value="1"/>
</dbReference>
<dbReference type="UniPathway" id="UPA00241">
    <property type="reaction ID" value="UER00352"/>
</dbReference>
<evidence type="ECO:0000256" key="15">
    <source>
        <dbReference type="ARBA" id="ARBA00040883"/>
    </source>
</evidence>
<evidence type="ECO:0000256" key="14">
    <source>
        <dbReference type="ARBA" id="ARBA00038036"/>
    </source>
</evidence>
<reference evidence="17 18" key="1">
    <citation type="journal article" date="2013" name="Genome Announc.">
        <title>Genome Sequence of the Sulfate-Reducing Bacterium Desulfotomaculum hydrothermale Lam5(T).</title>
        <authorList>
            <person name="Amin O."/>
            <person name="Fardeau M.L."/>
            <person name="Valette O."/>
            <person name="Hirschler-Rea A."/>
            <person name="Barbe V."/>
            <person name="Medigue C."/>
            <person name="Vacherie B."/>
            <person name="Ollivier B."/>
            <person name="Bertin P.N."/>
            <person name="Dolla A."/>
        </authorList>
    </citation>
    <scope>NUCLEOTIDE SEQUENCE [LARGE SCALE GENOMIC DNA]</scope>
    <source>
        <strain evidence="18">Lam5 / DSM 18033</strain>
    </source>
</reference>
<comment type="similarity">
    <text evidence="14 16">Belongs to the type III pantothenate kinase family.</text>
</comment>
<comment type="catalytic activity">
    <reaction evidence="1 16">
        <text>(R)-pantothenate + ATP = (R)-4'-phosphopantothenate + ADP + H(+)</text>
        <dbReference type="Rhea" id="RHEA:16373"/>
        <dbReference type="ChEBI" id="CHEBI:10986"/>
        <dbReference type="ChEBI" id="CHEBI:15378"/>
        <dbReference type="ChEBI" id="CHEBI:29032"/>
        <dbReference type="ChEBI" id="CHEBI:30616"/>
        <dbReference type="ChEBI" id="CHEBI:456216"/>
        <dbReference type="EC" id="2.7.1.33"/>
    </reaction>
</comment>
<evidence type="ECO:0000256" key="9">
    <source>
        <dbReference type="ARBA" id="ARBA00022741"/>
    </source>
</evidence>
<evidence type="ECO:0000256" key="2">
    <source>
        <dbReference type="ARBA" id="ARBA00001958"/>
    </source>
</evidence>
<dbReference type="STRING" id="1121428.DESHY_40237"/>
<feature type="binding site" evidence="16">
    <location>
        <begin position="9"/>
        <end position="16"/>
    </location>
    <ligand>
        <name>ATP</name>
        <dbReference type="ChEBI" id="CHEBI:30616"/>
    </ligand>
</feature>
<accession>K8DZV1</accession>
<keyword evidence="13 16" id="KW-0173">Coenzyme A biosynthesis</keyword>
<dbReference type="Pfam" id="PF03309">
    <property type="entry name" value="Pan_kinase"/>
    <property type="match status" value="1"/>
</dbReference>
<evidence type="ECO:0000256" key="4">
    <source>
        <dbReference type="ARBA" id="ARBA00005225"/>
    </source>
</evidence>
<evidence type="ECO:0000256" key="13">
    <source>
        <dbReference type="ARBA" id="ARBA00022993"/>
    </source>
</evidence>
<dbReference type="HAMAP" id="MF_01274">
    <property type="entry name" value="Pantothen_kinase_3"/>
    <property type="match status" value="1"/>
</dbReference>
<comment type="cofactor">
    <cofactor evidence="2">
        <name>K(+)</name>
        <dbReference type="ChEBI" id="CHEBI:29103"/>
    </cofactor>
</comment>
<evidence type="ECO:0000256" key="12">
    <source>
        <dbReference type="ARBA" id="ARBA00022958"/>
    </source>
</evidence>
<evidence type="ECO:0000313" key="18">
    <source>
        <dbReference type="Proteomes" id="UP000009315"/>
    </source>
</evidence>
<keyword evidence="18" id="KW-1185">Reference proteome</keyword>
<evidence type="ECO:0000256" key="8">
    <source>
        <dbReference type="ARBA" id="ARBA00022679"/>
    </source>
</evidence>
<dbReference type="GO" id="GO:0005524">
    <property type="term" value="F:ATP binding"/>
    <property type="evidence" value="ECO:0007669"/>
    <property type="project" value="UniProtKB-UniRule"/>
</dbReference>
<dbReference type="GO" id="GO:0046872">
    <property type="term" value="F:metal ion binding"/>
    <property type="evidence" value="ECO:0007669"/>
    <property type="project" value="UniProtKB-KW"/>
</dbReference>
<comment type="caution">
    <text evidence="17">The sequence shown here is derived from an EMBL/GenBank/DDBJ whole genome shotgun (WGS) entry which is preliminary data.</text>
</comment>
<comment type="subcellular location">
    <subcellularLocation>
        <location evidence="3 16">Cytoplasm</location>
    </subcellularLocation>
</comment>
<dbReference type="EC" id="2.7.1.33" evidence="6 16"/>
<feature type="binding site" evidence="16">
    <location>
        <position position="132"/>
    </location>
    <ligand>
        <name>K(+)</name>
        <dbReference type="ChEBI" id="CHEBI:29103"/>
    </ligand>
</feature>
<dbReference type="Proteomes" id="UP000009315">
    <property type="component" value="Unassembled WGS sequence"/>
</dbReference>
<dbReference type="NCBIfam" id="NF009855">
    <property type="entry name" value="PRK13321.1"/>
    <property type="match status" value="1"/>
</dbReference>
<dbReference type="GO" id="GO:0005737">
    <property type="term" value="C:cytoplasm"/>
    <property type="evidence" value="ECO:0007669"/>
    <property type="project" value="UniProtKB-SubCell"/>
</dbReference>
<evidence type="ECO:0000256" key="3">
    <source>
        <dbReference type="ARBA" id="ARBA00004496"/>
    </source>
</evidence>
<feature type="binding site" evidence="16">
    <location>
        <begin position="110"/>
        <end position="113"/>
    </location>
    <ligand>
        <name>substrate</name>
    </ligand>
</feature>
<evidence type="ECO:0000256" key="11">
    <source>
        <dbReference type="ARBA" id="ARBA00022840"/>
    </source>
</evidence>
<dbReference type="SUPFAM" id="SSF53067">
    <property type="entry name" value="Actin-like ATPase domain"/>
    <property type="match status" value="2"/>
</dbReference>
<dbReference type="Gene3D" id="3.30.420.40">
    <property type="match status" value="2"/>
</dbReference>
<dbReference type="CDD" id="cd24015">
    <property type="entry name" value="ASKHA_NBD_PanK-III"/>
    <property type="match status" value="1"/>
</dbReference>
<dbReference type="PANTHER" id="PTHR34265:SF1">
    <property type="entry name" value="TYPE III PANTOTHENATE KINASE"/>
    <property type="match status" value="1"/>
</dbReference>
<dbReference type="GO" id="GO:0015937">
    <property type="term" value="P:coenzyme A biosynthetic process"/>
    <property type="evidence" value="ECO:0007669"/>
    <property type="project" value="UniProtKB-UniRule"/>
</dbReference>
<comment type="caution">
    <text evidence="16">Lacks conserved residue(s) required for the propagation of feature annotation.</text>
</comment>
<keyword evidence="10 16" id="KW-0418">Kinase</keyword>
<name>K8DZV1_9FIRM</name>
<feature type="binding site" evidence="16">
    <location>
        <position position="187"/>
    </location>
    <ligand>
        <name>substrate</name>
    </ligand>
</feature>
<dbReference type="NCBIfam" id="NF009848">
    <property type="entry name" value="PRK13318.1-6"/>
    <property type="match status" value="1"/>
</dbReference>
<dbReference type="GO" id="GO:0004594">
    <property type="term" value="F:pantothenate kinase activity"/>
    <property type="evidence" value="ECO:0007669"/>
    <property type="project" value="UniProtKB-UniRule"/>
</dbReference>
<feature type="binding site" evidence="16">
    <location>
        <position position="135"/>
    </location>
    <ligand>
        <name>ATP</name>
        <dbReference type="ChEBI" id="CHEBI:30616"/>
    </ligand>
</feature>
<evidence type="ECO:0000256" key="10">
    <source>
        <dbReference type="ARBA" id="ARBA00022777"/>
    </source>
</evidence>
<comment type="pathway">
    <text evidence="4 16">Cofactor biosynthesis; coenzyme A biosynthesis; CoA from (R)-pantothenate: step 1/5.</text>
</comment>
<keyword evidence="8 16" id="KW-0808">Transferase</keyword>
<proteinExistence type="inferred from homology"/>
<dbReference type="NCBIfam" id="NF009847">
    <property type="entry name" value="PRK13318.1-5"/>
    <property type="match status" value="1"/>
</dbReference>
<dbReference type="AlphaFoldDB" id="K8DZV1"/>
<evidence type="ECO:0000256" key="6">
    <source>
        <dbReference type="ARBA" id="ARBA00012102"/>
    </source>
</evidence>
<comment type="cofactor">
    <cofactor evidence="16">
        <name>NH4(+)</name>
        <dbReference type="ChEBI" id="CHEBI:28938"/>
    </cofactor>
    <cofactor evidence="16">
        <name>K(+)</name>
        <dbReference type="ChEBI" id="CHEBI:29103"/>
    </cofactor>
    <text evidence="16">A monovalent cation. Ammonium or potassium.</text>
</comment>
<organism evidence="17 18">
    <name type="scientific">Desulforamulus hydrothermalis Lam5 = DSM 18033</name>
    <dbReference type="NCBI Taxonomy" id="1121428"/>
    <lineage>
        <taxon>Bacteria</taxon>
        <taxon>Bacillati</taxon>
        <taxon>Bacillota</taxon>
        <taxon>Clostridia</taxon>
        <taxon>Eubacteriales</taxon>
        <taxon>Peptococcaceae</taxon>
        <taxon>Desulforamulus</taxon>
    </lineage>
</organism>